<dbReference type="Pfam" id="PF00534">
    <property type="entry name" value="Glycos_transf_1"/>
    <property type="match status" value="1"/>
</dbReference>
<name>A0ABW9RUY9_9BACT</name>
<sequence length="395" mass="45440">MRIAMFLDTTFPPDSRVENEAISLIQEGHEVFLFSLNYDKRPEQEEIRNIKVRRYPAGKLVYKFSALAYTLPVYHLLVYPKIVDFIKEVKPHALHVHDMVIARAVFWANRSGNLPVVLDLHENRPVIMKEYSHLKKFPGKYMINTKTWAKKQVELMQKADKVVLVTEEAMDEAISYGVFDTNKFVIVPNTLHVDVFCGYPIDKGILKRFENTFNIVYTGDTGLRRGTDTAIMALNILKEEIPNVKLILVGQNSEDVVLHKLVKSLKLEDYVTFEGWQDVTLFPSYIEAAEICICPLKRNLHHDTTFANKIFQYMAIGKPIVASDCPAQKHVLEQEECGLIHEAGNENDLAEKILTLYHDSALKKQLGKNGYKAIESRWNWDVTKKQLINLYETIV</sequence>
<dbReference type="PANTHER" id="PTHR45947">
    <property type="entry name" value="SULFOQUINOVOSYL TRANSFERASE SQD2"/>
    <property type="match status" value="1"/>
</dbReference>
<accession>A0ABW9RUY9</accession>
<dbReference type="SUPFAM" id="SSF53756">
    <property type="entry name" value="UDP-Glycosyltransferase/glycogen phosphorylase"/>
    <property type="match status" value="1"/>
</dbReference>
<dbReference type="EMBL" id="SMLW01000651">
    <property type="protein sequence ID" value="MTI28057.1"/>
    <property type="molecule type" value="Genomic_DNA"/>
</dbReference>
<evidence type="ECO:0000259" key="1">
    <source>
        <dbReference type="Pfam" id="PF00534"/>
    </source>
</evidence>
<feature type="domain" description="Glycosyl transferase family 1" evidence="1">
    <location>
        <begin position="206"/>
        <end position="372"/>
    </location>
</feature>
<protein>
    <submittedName>
        <fullName evidence="3">Glycosyltransferase family 1 protein</fullName>
    </submittedName>
</protein>
<dbReference type="InterPro" id="IPR001296">
    <property type="entry name" value="Glyco_trans_1"/>
</dbReference>
<dbReference type="InterPro" id="IPR028098">
    <property type="entry name" value="Glyco_trans_4-like_N"/>
</dbReference>
<organism evidence="3 4">
    <name type="scientific">Fulvivirga kasyanovii</name>
    <dbReference type="NCBI Taxonomy" id="396812"/>
    <lineage>
        <taxon>Bacteria</taxon>
        <taxon>Pseudomonadati</taxon>
        <taxon>Bacteroidota</taxon>
        <taxon>Cytophagia</taxon>
        <taxon>Cytophagales</taxon>
        <taxon>Fulvivirgaceae</taxon>
        <taxon>Fulvivirga</taxon>
    </lineage>
</organism>
<evidence type="ECO:0000313" key="3">
    <source>
        <dbReference type="EMBL" id="MTI28057.1"/>
    </source>
</evidence>
<proteinExistence type="predicted"/>
<keyword evidence="4" id="KW-1185">Reference proteome</keyword>
<dbReference type="PANTHER" id="PTHR45947:SF3">
    <property type="entry name" value="SULFOQUINOVOSYL TRANSFERASE SQD2"/>
    <property type="match status" value="1"/>
</dbReference>
<dbReference type="RefSeq" id="WP_155175199.1">
    <property type="nucleotide sequence ID" value="NZ_BAAAFL010000008.1"/>
</dbReference>
<evidence type="ECO:0000259" key="2">
    <source>
        <dbReference type="Pfam" id="PF13439"/>
    </source>
</evidence>
<dbReference type="Pfam" id="PF13439">
    <property type="entry name" value="Glyco_transf_4"/>
    <property type="match status" value="1"/>
</dbReference>
<evidence type="ECO:0000313" key="4">
    <source>
        <dbReference type="Proteomes" id="UP000798808"/>
    </source>
</evidence>
<comment type="caution">
    <text evidence="3">The sequence shown here is derived from an EMBL/GenBank/DDBJ whole genome shotgun (WGS) entry which is preliminary data.</text>
</comment>
<feature type="domain" description="Glycosyltransferase subfamily 4-like N-terminal" evidence="2">
    <location>
        <begin position="18"/>
        <end position="191"/>
    </location>
</feature>
<dbReference type="InterPro" id="IPR050194">
    <property type="entry name" value="Glycosyltransferase_grp1"/>
</dbReference>
<gene>
    <name evidence="3" type="ORF">E1163_24085</name>
</gene>
<dbReference type="Proteomes" id="UP000798808">
    <property type="component" value="Unassembled WGS sequence"/>
</dbReference>
<dbReference type="Gene3D" id="3.40.50.2000">
    <property type="entry name" value="Glycogen Phosphorylase B"/>
    <property type="match status" value="2"/>
</dbReference>
<reference evidence="3 4" key="1">
    <citation type="submission" date="2019-02" db="EMBL/GenBank/DDBJ databases">
        <authorList>
            <person name="Goldberg S.R."/>
            <person name="Haltli B.A."/>
            <person name="Correa H."/>
            <person name="Russell K.G."/>
        </authorList>
    </citation>
    <scope>NUCLEOTIDE SEQUENCE [LARGE SCALE GENOMIC DNA]</scope>
    <source>
        <strain evidence="3 4">JCM 16186</strain>
    </source>
</reference>
<dbReference type="CDD" id="cd03801">
    <property type="entry name" value="GT4_PimA-like"/>
    <property type="match status" value="1"/>
</dbReference>